<protein>
    <submittedName>
        <fullName evidence="7">LysR family transcriptional regulator</fullName>
    </submittedName>
</protein>
<feature type="domain" description="HTH lysR-type" evidence="6">
    <location>
        <begin position="42"/>
        <end position="99"/>
    </location>
</feature>
<dbReference type="InterPro" id="IPR048071">
    <property type="entry name" value="CrgA-like_PBP2"/>
</dbReference>
<evidence type="ECO:0000256" key="3">
    <source>
        <dbReference type="ARBA" id="ARBA00023125"/>
    </source>
</evidence>
<dbReference type="SUPFAM" id="SSF46785">
    <property type="entry name" value="Winged helix' DNA-binding domain"/>
    <property type="match status" value="1"/>
</dbReference>
<dbReference type="CDD" id="cd08478">
    <property type="entry name" value="PBP2_CrgA"/>
    <property type="match status" value="1"/>
</dbReference>
<dbReference type="GO" id="GO:0006351">
    <property type="term" value="P:DNA-templated transcription"/>
    <property type="evidence" value="ECO:0007669"/>
    <property type="project" value="TreeGrafter"/>
</dbReference>
<dbReference type="PROSITE" id="PS50931">
    <property type="entry name" value="HTH_LYSR"/>
    <property type="match status" value="1"/>
</dbReference>
<evidence type="ECO:0000256" key="1">
    <source>
        <dbReference type="ARBA" id="ARBA00009437"/>
    </source>
</evidence>
<keyword evidence="7" id="KW-0614">Plasmid</keyword>
<comment type="similarity">
    <text evidence="1">Belongs to the LysR transcriptional regulatory family.</text>
</comment>
<dbReference type="PANTHER" id="PTHR30537">
    <property type="entry name" value="HTH-TYPE TRANSCRIPTIONAL REGULATOR"/>
    <property type="match status" value="1"/>
</dbReference>
<dbReference type="Gene3D" id="1.10.10.10">
    <property type="entry name" value="Winged helix-like DNA-binding domain superfamily/Winged helix DNA-binding domain"/>
    <property type="match status" value="1"/>
</dbReference>
<dbReference type="FunFam" id="1.10.10.10:FF:000001">
    <property type="entry name" value="LysR family transcriptional regulator"/>
    <property type="match status" value="1"/>
</dbReference>
<dbReference type="Pfam" id="PF03466">
    <property type="entry name" value="LysR_substrate"/>
    <property type="match status" value="1"/>
</dbReference>
<sequence length="339" mass="38082">MVVYQEALWKGFNGWTKCARFTFAEKLVYKGNTFDFKSSMKVTLDELQTFATVVDTGSITAAAEQLDQTVSGASRSLGRLEEKLQTTLLRRTTRRLELTEEGKAFLQNAREIIDAVENAEEQLAARRERPSGRLRVDAATPFMLHVIVPLIAGYRARYPQVELELNSNEGIIDLLERRTDVAIRIGQLKDSTLHSRPVGSSRIRILATPEYLKAHGHPKRVDDLAKHSLLGFTQPESLNVWPLVGPDKEPYRIEPAIASSSGETLRQLALESAGIVCLSDFMTGRDRREGRLVQLFARQTQDVRQPINAVYYRNTAISARIASFVDYLAEAAKTTEFAR</sequence>
<keyword evidence="2" id="KW-0805">Transcription regulation</keyword>
<accession>A0A7I8C1L9</accession>
<dbReference type="KEGG" id="plad:PPGU16_76420"/>
<evidence type="ECO:0000256" key="5">
    <source>
        <dbReference type="SAM" id="Coils"/>
    </source>
</evidence>
<dbReference type="Proteomes" id="UP000510888">
    <property type="component" value="Plasmid PPGU16_p1"/>
</dbReference>
<dbReference type="InterPro" id="IPR036388">
    <property type="entry name" value="WH-like_DNA-bd_sf"/>
</dbReference>
<dbReference type="Gene3D" id="3.40.190.10">
    <property type="entry name" value="Periplasmic binding protein-like II"/>
    <property type="match status" value="2"/>
</dbReference>
<proteinExistence type="inferred from homology"/>
<dbReference type="SUPFAM" id="SSF53850">
    <property type="entry name" value="Periplasmic binding protein-like II"/>
    <property type="match status" value="1"/>
</dbReference>
<keyword evidence="4" id="KW-0804">Transcription</keyword>
<evidence type="ECO:0000313" key="7">
    <source>
        <dbReference type="EMBL" id="BCF94575.1"/>
    </source>
</evidence>
<evidence type="ECO:0000313" key="8">
    <source>
        <dbReference type="Proteomes" id="UP000510888"/>
    </source>
</evidence>
<keyword evidence="8" id="KW-1185">Reference proteome</keyword>
<organism evidence="7 8">
    <name type="scientific">Paraburkholderia largidicola</name>
    <dbReference type="NCBI Taxonomy" id="3014751"/>
    <lineage>
        <taxon>Bacteria</taxon>
        <taxon>Pseudomonadati</taxon>
        <taxon>Pseudomonadota</taxon>
        <taxon>Betaproteobacteria</taxon>
        <taxon>Burkholderiales</taxon>
        <taxon>Burkholderiaceae</taxon>
        <taxon>Paraburkholderia</taxon>
    </lineage>
</organism>
<dbReference type="InterPro" id="IPR058163">
    <property type="entry name" value="LysR-type_TF_proteobact-type"/>
</dbReference>
<dbReference type="InterPro" id="IPR036390">
    <property type="entry name" value="WH_DNA-bd_sf"/>
</dbReference>
<dbReference type="PANTHER" id="PTHR30537:SF20">
    <property type="entry name" value="TRANSCRIPTIONAL REGULATORY PROTEIN"/>
    <property type="match status" value="1"/>
</dbReference>
<geneLocation type="plasmid" evidence="7 8">
    <name>PPGU16_p1</name>
</geneLocation>
<evidence type="ECO:0000256" key="4">
    <source>
        <dbReference type="ARBA" id="ARBA00023163"/>
    </source>
</evidence>
<dbReference type="EMBL" id="AP023176">
    <property type="protein sequence ID" value="BCF94575.1"/>
    <property type="molecule type" value="Genomic_DNA"/>
</dbReference>
<dbReference type="InterPro" id="IPR000847">
    <property type="entry name" value="LysR_HTH_N"/>
</dbReference>
<evidence type="ECO:0000259" key="6">
    <source>
        <dbReference type="PROSITE" id="PS50931"/>
    </source>
</evidence>
<feature type="coiled-coil region" evidence="5">
    <location>
        <begin position="63"/>
        <end position="129"/>
    </location>
</feature>
<dbReference type="GO" id="GO:0043565">
    <property type="term" value="F:sequence-specific DNA binding"/>
    <property type="evidence" value="ECO:0007669"/>
    <property type="project" value="TreeGrafter"/>
</dbReference>
<evidence type="ECO:0000256" key="2">
    <source>
        <dbReference type="ARBA" id="ARBA00023015"/>
    </source>
</evidence>
<dbReference type="AlphaFoldDB" id="A0A7I8C1L9"/>
<name>A0A7I8C1L9_9BURK</name>
<gene>
    <name evidence="7" type="ORF">PPGU16_76420</name>
</gene>
<reference evidence="7 8" key="1">
    <citation type="journal article" date="2020" name="Genes (Basel)">
        <title>Genomic Comparison of Insect Gut Symbionts from Divergent Burkholderia Subclades.</title>
        <authorList>
            <person name="Takeshita K."/>
            <person name="Kikuchi Y."/>
        </authorList>
    </citation>
    <scope>NUCLEOTIDE SEQUENCE [LARGE SCALE GENOMIC DNA]</scope>
    <source>
        <strain evidence="7 8">PGU16</strain>
        <plasmid evidence="7 8">PPGU16_p1</plasmid>
    </source>
</reference>
<dbReference type="Pfam" id="PF00126">
    <property type="entry name" value="HTH_1"/>
    <property type="match status" value="1"/>
</dbReference>
<keyword evidence="3" id="KW-0238">DNA-binding</keyword>
<keyword evidence="5" id="KW-0175">Coiled coil</keyword>
<dbReference type="GO" id="GO:0003700">
    <property type="term" value="F:DNA-binding transcription factor activity"/>
    <property type="evidence" value="ECO:0007669"/>
    <property type="project" value="InterPro"/>
</dbReference>
<dbReference type="InterPro" id="IPR005119">
    <property type="entry name" value="LysR_subst-bd"/>
</dbReference>